<reference evidence="3 4" key="1">
    <citation type="submission" date="2017-02" db="EMBL/GenBank/DDBJ databases">
        <title>The new phylogeny of genus Mycobacterium.</title>
        <authorList>
            <person name="Tortoli E."/>
            <person name="Trovato A."/>
            <person name="Cirillo D.M."/>
        </authorList>
    </citation>
    <scope>NUCLEOTIDE SEQUENCE [LARGE SCALE GENOMIC DNA]</scope>
    <source>
        <strain evidence="3 4">DSM 45145</strain>
    </source>
</reference>
<evidence type="ECO:0000256" key="1">
    <source>
        <dbReference type="SAM" id="MobiDB-lite"/>
    </source>
</evidence>
<keyword evidence="2" id="KW-0812">Transmembrane</keyword>
<keyword evidence="2" id="KW-0472">Membrane</keyword>
<evidence type="ECO:0000256" key="2">
    <source>
        <dbReference type="SAM" id="Phobius"/>
    </source>
</evidence>
<accession>A0ABX3SZK9</accession>
<comment type="caution">
    <text evidence="3">The sequence shown here is derived from an EMBL/GenBank/DDBJ whole genome shotgun (WGS) entry which is preliminary data.</text>
</comment>
<protein>
    <submittedName>
        <fullName evidence="3">Uncharacterized protein</fullName>
    </submittedName>
</protein>
<evidence type="ECO:0000313" key="3">
    <source>
        <dbReference type="EMBL" id="ORB10925.1"/>
    </source>
</evidence>
<keyword evidence="2" id="KW-1133">Transmembrane helix</keyword>
<name>A0ABX3SZK9_9MYCO</name>
<evidence type="ECO:0000313" key="4">
    <source>
        <dbReference type="Proteomes" id="UP000192374"/>
    </source>
</evidence>
<dbReference type="EMBL" id="MVIC01000074">
    <property type="protein sequence ID" value="ORB10925.1"/>
    <property type="molecule type" value="Genomic_DNA"/>
</dbReference>
<feature type="transmembrane region" description="Helical" evidence="2">
    <location>
        <begin position="6"/>
        <end position="26"/>
    </location>
</feature>
<proteinExistence type="predicted"/>
<dbReference type="Proteomes" id="UP000192374">
    <property type="component" value="Unassembled WGS sequence"/>
</dbReference>
<organism evidence="3 4">
    <name type="scientific">Mycobacterium noviomagense</name>
    <dbReference type="NCBI Taxonomy" id="459858"/>
    <lineage>
        <taxon>Bacteria</taxon>
        <taxon>Bacillati</taxon>
        <taxon>Actinomycetota</taxon>
        <taxon>Actinomycetes</taxon>
        <taxon>Mycobacteriales</taxon>
        <taxon>Mycobacteriaceae</taxon>
        <taxon>Mycobacterium</taxon>
    </lineage>
</organism>
<keyword evidence="4" id="KW-1185">Reference proteome</keyword>
<gene>
    <name evidence="3" type="ORF">BST37_21770</name>
</gene>
<feature type="region of interest" description="Disordered" evidence="1">
    <location>
        <begin position="31"/>
        <end position="52"/>
    </location>
</feature>
<sequence length="81" mass="9519">MWLTLVEVLLVVWLMIGLTTLLIVGFRRSRANRGDPSWSRRTDGQPEFEASIRGNMPTTPLLEWVDWDDDHREPDGQQRRK</sequence>